<feature type="domain" description="Peptidase M48" evidence="9">
    <location>
        <begin position="162"/>
        <end position="336"/>
    </location>
</feature>
<keyword evidence="8" id="KW-1133">Transmembrane helix</keyword>
<dbReference type="GO" id="GO:0051603">
    <property type="term" value="P:proteolysis involved in protein catabolic process"/>
    <property type="evidence" value="ECO:0007669"/>
    <property type="project" value="TreeGrafter"/>
</dbReference>
<feature type="domain" description="DUF7092" evidence="10">
    <location>
        <begin position="12"/>
        <end position="82"/>
    </location>
</feature>
<evidence type="ECO:0000259" key="9">
    <source>
        <dbReference type="Pfam" id="PF01435"/>
    </source>
</evidence>
<dbReference type="InterPro" id="IPR001915">
    <property type="entry name" value="Peptidase_M48"/>
</dbReference>
<dbReference type="PANTHER" id="PTHR22726:SF1">
    <property type="entry name" value="METALLOENDOPEPTIDASE OMA1, MITOCHONDRIAL"/>
    <property type="match status" value="1"/>
</dbReference>
<dbReference type="PANTHER" id="PTHR22726">
    <property type="entry name" value="METALLOENDOPEPTIDASE OMA1"/>
    <property type="match status" value="1"/>
</dbReference>
<evidence type="ECO:0000313" key="11">
    <source>
        <dbReference type="EMBL" id="HAE49746.1"/>
    </source>
</evidence>
<evidence type="ECO:0000256" key="3">
    <source>
        <dbReference type="ARBA" id="ARBA00022801"/>
    </source>
</evidence>
<dbReference type="InterPro" id="IPR051156">
    <property type="entry name" value="Mito/Outer_Membr_Metalloprot"/>
</dbReference>
<dbReference type="Gene3D" id="3.30.2010.10">
    <property type="entry name" value="Metalloproteases ('zincins'), catalytic domain"/>
    <property type="match status" value="1"/>
</dbReference>
<dbReference type="GO" id="GO:0004222">
    <property type="term" value="F:metalloendopeptidase activity"/>
    <property type="evidence" value="ECO:0007669"/>
    <property type="project" value="InterPro"/>
</dbReference>
<dbReference type="Pfam" id="PF23368">
    <property type="entry name" value="DUF7092"/>
    <property type="match status" value="1"/>
</dbReference>
<evidence type="ECO:0000256" key="5">
    <source>
        <dbReference type="ARBA" id="ARBA00023049"/>
    </source>
</evidence>
<keyword evidence="3 6" id="KW-0378">Hydrolase</keyword>
<evidence type="ECO:0000313" key="12">
    <source>
        <dbReference type="Proteomes" id="UP000257706"/>
    </source>
</evidence>
<keyword evidence="4 6" id="KW-0862">Zinc</keyword>
<keyword evidence="1 6" id="KW-0645">Protease</keyword>
<comment type="cofactor">
    <cofactor evidence="6">
        <name>Zn(2+)</name>
        <dbReference type="ChEBI" id="CHEBI:29105"/>
    </cofactor>
    <text evidence="6">Binds 1 zinc ion per subunit.</text>
</comment>
<keyword evidence="8" id="KW-0472">Membrane</keyword>
<comment type="similarity">
    <text evidence="6">Belongs to the peptidase M48 family.</text>
</comment>
<keyword evidence="2" id="KW-0479">Metal-binding</keyword>
<accession>A0A3B9IPT2</accession>
<evidence type="ECO:0000256" key="8">
    <source>
        <dbReference type="SAM" id="Phobius"/>
    </source>
</evidence>
<evidence type="ECO:0000256" key="4">
    <source>
        <dbReference type="ARBA" id="ARBA00022833"/>
    </source>
</evidence>
<evidence type="ECO:0000256" key="7">
    <source>
        <dbReference type="SAM" id="MobiDB-lite"/>
    </source>
</evidence>
<reference evidence="11 12" key="1">
    <citation type="journal article" date="2018" name="Nat. Biotechnol.">
        <title>A standardized bacterial taxonomy based on genome phylogeny substantially revises the tree of life.</title>
        <authorList>
            <person name="Parks D.H."/>
            <person name="Chuvochina M."/>
            <person name="Waite D.W."/>
            <person name="Rinke C."/>
            <person name="Skarshewski A."/>
            <person name="Chaumeil P.A."/>
            <person name="Hugenholtz P."/>
        </authorList>
    </citation>
    <scope>NUCLEOTIDE SEQUENCE [LARGE SCALE GENOMIC DNA]</scope>
    <source>
        <strain evidence="11">UBA8739</strain>
    </source>
</reference>
<dbReference type="AlphaFoldDB" id="A0A3B9IPT2"/>
<keyword evidence="8" id="KW-0812">Transmembrane</keyword>
<dbReference type="GO" id="GO:0016020">
    <property type="term" value="C:membrane"/>
    <property type="evidence" value="ECO:0007669"/>
    <property type="project" value="TreeGrafter"/>
</dbReference>
<protein>
    <submittedName>
        <fullName evidence="11">Metalloendopeptidase</fullName>
    </submittedName>
</protein>
<dbReference type="GO" id="GO:0046872">
    <property type="term" value="F:metal ion binding"/>
    <property type="evidence" value="ECO:0007669"/>
    <property type="project" value="UniProtKB-KW"/>
</dbReference>
<dbReference type="EMBL" id="DMAI01000331">
    <property type="protein sequence ID" value="HAE49746.1"/>
    <property type="molecule type" value="Genomic_DNA"/>
</dbReference>
<feature type="transmembrane region" description="Helical" evidence="8">
    <location>
        <begin position="102"/>
        <end position="125"/>
    </location>
</feature>
<keyword evidence="5 6" id="KW-0482">Metalloprotease</keyword>
<dbReference type="CDD" id="cd07332">
    <property type="entry name" value="M48C_Oma1_like"/>
    <property type="match status" value="1"/>
</dbReference>
<proteinExistence type="inferred from homology"/>
<comment type="caution">
    <text evidence="11">The sequence shown here is derived from an EMBL/GenBank/DDBJ whole genome shotgun (WGS) entry which is preliminary data.</text>
</comment>
<feature type="compositionally biased region" description="Basic and acidic residues" evidence="7">
    <location>
        <begin position="379"/>
        <end position="392"/>
    </location>
</feature>
<dbReference type="Pfam" id="PF01435">
    <property type="entry name" value="Peptidase_M48"/>
    <property type="match status" value="1"/>
</dbReference>
<name>A0A3B9IPT2_9PROT</name>
<dbReference type="Proteomes" id="UP000257706">
    <property type="component" value="Unassembled WGS sequence"/>
</dbReference>
<evidence type="ECO:0000259" key="10">
    <source>
        <dbReference type="Pfam" id="PF23368"/>
    </source>
</evidence>
<sequence>MTEASAADARTIFFDGRSARRRHVTLVIGPVLEIVEEGTPLARWAWDDIRRADGHGRLRLKTLTGSNPLARLEIAAPGLARAVETRCPALDHGQGRGRTRQVLGWSAAACVSIVLLALYGIPFAADRITPLVPRSVEARLGDATDRQVRALLGGEACTRPQGQAALGQMVQALIDAGLPPEDDETVVDVVVLSSDVANAIALPGGRIYVFDGLLQKARTPDELAGVIAHEIGHVHHRDGLRMVIRAGSTSFVIGLLFGDVAGGAAIVTAADAVLNAAYSRDAETAADDFSAAAMTRLGRSPAAFGDLLVRVTGETGGHGTLLDSHPFGADRLARLAAAGTAAAGTATEGLALLSDADWQALKGICGGSSASGQPAPGPERQRLKNSDKPSGS</sequence>
<feature type="region of interest" description="Disordered" evidence="7">
    <location>
        <begin position="365"/>
        <end position="392"/>
    </location>
</feature>
<dbReference type="InterPro" id="IPR055518">
    <property type="entry name" value="DUF7092"/>
</dbReference>
<evidence type="ECO:0000256" key="2">
    <source>
        <dbReference type="ARBA" id="ARBA00022723"/>
    </source>
</evidence>
<organism evidence="11 12">
    <name type="scientific">Tistrella mobilis</name>
    <dbReference type="NCBI Taxonomy" id="171437"/>
    <lineage>
        <taxon>Bacteria</taxon>
        <taxon>Pseudomonadati</taxon>
        <taxon>Pseudomonadota</taxon>
        <taxon>Alphaproteobacteria</taxon>
        <taxon>Geminicoccales</taxon>
        <taxon>Geminicoccaceae</taxon>
        <taxon>Tistrella</taxon>
    </lineage>
</organism>
<gene>
    <name evidence="11" type="ORF">DCK97_20210</name>
</gene>
<evidence type="ECO:0000256" key="6">
    <source>
        <dbReference type="RuleBase" id="RU003983"/>
    </source>
</evidence>
<evidence type="ECO:0000256" key="1">
    <source>
        <dbReference type="ARBA" id="ARBA00022670"/>
    </source>
</evidence>